<accession>A0A5C7SCE2</accession>
<dbReference type="AlphaFoldDB" id="A0A5C7SCE2"/>
<dbReference type="Proteomes" id="UP000321192">
    <property type="component" value="Unassembled WGS sequence"/>
</dbReference>
<proteinExistence type="predicted"/>
<name>A0A5C7SCE2_THASP</name>
<dbReference type="PANTHER" id="PTHR43692">
    <property type="entry name" value="UDP-N-ACETYLMURAMOYLALANINE--D-GLUTAMATE LIGASE"/>
    <property type="match status" value="1"/>
</dbReference>
<evidence type="ECO:0000256" key="1">
    <source>
        <dbReference type="ARBA" id="ARBA00022490"/>
    </source>
</evidence>
<dbReference type="EMBL" id="SSFD01000271">
    <property type="protein sequence ID" value="TXH81618.1"/>
    <property type="molecule type" value="Genomic_DNA"/>
</dbReference>
<dbReference type="InterPro" id="IPR036615">
    <property type="entry name" value="Mur_ligase_C_dom_sf"/>
</dbReference>
<dbReference type="GO" id="GO:0005737">
    <property type="term" value="C:cytoplasm"/>
    <property type="evidence" value="ECO:0007669"/>
    <property type="project" value="InterPro"/>
</dbReference>
<keyword evidence="4" id="KW-0067">ATP-binding</keyword>
<feature type="non-terminal residue" evidence="6">
    <location>
        <position position="1"/>
    </location>
</feature>
<keyword evidence="3" id="KW-0547">Nucleotide-binding</keyword>
<evidence type="ECO:0000259" key="5">
    <source>
        <dbReference type="Pfam" id="PF02875"/>
    </source>
</evidence>
<sequence>TVAALAGMDCPVVLIAGGDGKGQDFSPLAPVLAGKARALLLIGRDAGRIEQAVAGCGVAIERVPDLDAAVARANAWAQAGDAVLLSPACASLDMFRNYAHRAEVFVAAVRRLPGVKPR</sequence>
<keyword evidence="2 6" id="KW-0436">Ligase</keyword>
<dbReference type="EC" id="6.3.2.9" evidence="6"/>
<comment type="caution">
    <text evidence="6">The sequence shown here is derived from an EMBL/GenBank/DDBJ whole genome shotgun (WGS) entry which is preliminary data.</text>
</comment>
<evidence type="ECO:0000256" key="3">
    <source>
        <dbReference type="ARBA" id="ARBA00022741"/>
    </source>
</evidence>
<gene>
    <name evidence="6" type="primary">murD</name>
    <name evidence="6" type="ORF">E6Q80_16885</name>
</gene>
<evidence type="ECO:0000313" key="6">
    <source>
        <dbReference type="EMBL" id="TXH81618.1"/>
    </source>
</evidence>
<dbReference type="GO" id="GO:0008764">
    <property type="term" value="F:UDP-N-acetylmuramoylalanine-D-glutamate ligase activity"/>
    <property type="evidence" value="ECO:0007669"/>
    <property type="project" value="UniProtKB-EC"/>
</dbReference>
<reference evidence="6 7" key="1">
    <citation type="submission" date="2018-09" db="EMBL/GenBank/DDBJ databases">
        <title>Metagenome Assembled Genomes from an Advanced Water Purification Facility.</title>
        <authorList>
            <person name="Stamps B.W."/>
            <person name="Spear J.R."/>
        </authorList>
    </citation>
    <scope>NUCLEOTIDE SEQUENCE [LARGE SCALE GENOMIC DNA]</scope>
    <source>
        <strain evidence="6">Bin_27_1</strain>
    </source>
</reference>
<organism evidence="6 7">
    <name type="scientific">Thauera aminoaromatica</name>
    <dbReference type="NCBI Taxonomy" id="164330"/>
    <lineage>
        <taxon>Bacteria</taxon>
        <taxon>Pseudomonadati</taxon>
        <taxon>Pseudomonadota</taxon>
        <taxon>Betaproteobacteria</taxon>
        <taxon>Rhodocyclales</taxon>
        <taxon>Zoogloeaceae</taxon>
        <taxon>Thauera</taxon>
    </lineage>
</organism>
<keyword evidence="1" id="KW-0963">Cytoplasm</keyword>
<dbReference type="SUPFAM" id="SSF53244">
    <property type="entry name" value="MurD-like peptide ligases, peptide-binding domain"/>
    <property type="match status" value="1"/>
</dbReference>
<protein>
    <submittedName>
        <fullName evidence="6">UDP-N-acetylmuramoyl-L-alanine--D-glutamate ligase</fullName>
        <ecNumber evidence="6">6.3.2.9</ecNumber>
    </submittedName>
</protein>
<feature type="domain" description="Mur ligase C-terminal" evidence="5">
    <location>
        <begin position="10"/>
        <end position="89"/>
    </location>
</feature>
<dbReference type="Gene3D" id="3.90.190.20">
    <property type="entry name" value="Mur ligase, C-terminal domain"/>
    <property type="match status" value="1"/>
</dbReference>
<dbReference type="GO" id="GO:0051301">
    <property type="term" value="P:cell division"/>
    <property type="evidence" value="ECO:0007669"/>
    <property type="project" value="InterPro"/>
</dbReference>
<evidence type="ECO:0000256" key="2">
    <source>
        <dbReference type="ARBA" id="ARBA00022598"/>
    </source>
</evidence>
<evidence type="ECO:0000256" key="4">
    <source>
        <dbReference type="ARBA" id="ARBA00022840"/>
    </source>
</evidence>
<dbReference type="InterPro" id="IPR004101">
    <property type="entry name" value="Mur_ligase_C"/>
</dbReference>
<dbReference type="Pfam" id="PF02875">
    <property type="entry name" value="Mur_ligase_C"/>
    <property type="match status" value="1"/>
</dbReference>
<evidence type="ECO:0000313" key="7">
    <source>
        <dbReference type="Proteomes" id="UP000321192"/>
    </source>
</evidence>
<dbReference type="PANTHER" id="PTHR43692:SF1">
    <property type="entry name" value="UDP-N-ACETYLMURAMOYLALANINE--D-GLUTAMATE LIGASE"/>
    <property type="match status" value="1"/>
</dbReference>
<dbReference type="GO" id="GO:0008360">
    <property type="term" value="P:regulation of cell shape"/>
    <property type="evidence" value="ECO:0007669"/>
    <property type="project" value="InterPro"/>
</dbReference>
<dbReference type="InterPro" id="IPR005762">
    <property type="entry name" value="MurD"/>
</dbReference>
<dbReference type="GO" id="GO:0005524">
    <property type="term" value="F:ATP binding"/>
    <property type="evidence" value="ECO:0007669"/>
    <property type="project" value="UniProtKB-KW"/>
</dbReference>